<protein>
    <submittedName>
        <fullName evidence="1">Uncharacterized protein</fullName>
    </submittedName>
</protein>
<dbReference type="Proteomes" id="UP001196413">
    <property type="component" value="Unassembled WGS sequence"/>
</dbReference>
<accession>A0AAD5QCR3</accession>
<reference evidence="1" key="1">
    <citation type="submission" date="2021-06" db="EMBL/GenBank/DDBJ databases">
        <title>Parelaphostrongylus tenuis whole genome reference sequence.</title>
        <authorList>
            <person name="Garwood T.J."/>
            <person name="Larsen P.A."/>
            <person name="Fountain-Jones N.M."/>
            <person name="Garbe J.R."/>
            <person name="Macchietto M.G."/>
            <person name="Kania S.A."/>
            <person name="Gerhold R.W."/>
            <person name="Richards J.E."/>
            <person name="Wolf T.M."/>
        </authorList>
    </citation>
    <scope>NUCLEOTIDE SEQUENCE</scope>
    <source>
        <strain evidence="1">MNPRO001-30</strain>
        <tissue evidence="1">Meninges</tissue>
    </source>
</reference>
<dbReference type="AlphaFoldDB" id="A0AAD5QCR3"/>
<evidence type="ECO:0000313" key="1">
    <source>
        <dbReference type="EMBL" id="KAJ1347083.1"/>
    </source>
</evidence>
<comment type="caution">
    <text evidence="1">The sequence shown here is derived from an EMBL/GenBank/DDBJ whole genome shotgun (WGS) entry which is preliminary data.</text>
</comment>
<sequence>MLPIAKEEVDRIELRVRGSSAAQSSLVAVRLSLFPVAGALLEQEEYPKHHSLRRGLTIFFEFKDFYERDIDLISKSW</sequence>
<keyword evidence="2" id="KW-1185">Reference proteome</keyword>
<dbReference type="EMBL" id="JAHQIW010000266">
    <property type="protein sequence ID" value="KAJ1347083.1"/>
    <property type="molecule type" value="Genomic_DNA"/>
</dbReference>
<name>A0AAD5QCR3_PARTN</name>
<proteinExistence type="predicted"/>
<gene>
    <name evidence="1" type="ORF">KIN20_002042</name>
</gene>
<organism evidence="1 2">
    <name type="scientific">Parelaphostrongylus tenuis</name>
    <name type="common">Meningeal worm</name>
    <dbReference type="NCBI Taxonomy" id="148309"/>
    <lineage>
        <taxon>Eukaryota</taxon>
        <taxon>Metazoa</taxon>
        <taxon>Ecdysozoa</taxon>
        <taxon>Nematoda</taxon>
        <taxon>Chromadorea</taxon>
        <taxon>Rhabditida</taxon>
        <taxon>Rhabditina</taxon>
        <taxon>Rhabditomorpha</taxon>
        <taxon>Strongyloidea</taxon>
        <taxon>Metastrongylidae</taxon>
        <taxon>Parelaphostrongylus</taxon>
    </lineage>
</organism>
<evidence type="ECO:0000313" key="2">
    <source>
        <dbReference type="Proteomes" id="UP001196413"/>
    </source>
</evidence>